<dbReference type="AlphaFoldDB" id="A0A6G1CQ32"/>
<organism evidence="3 4">
    <name type="scientific">Oryza meyeriana var. granulata</name>
    <dbReference type="NCBI Taxonomy" id="110450"/>
    <lineage>
        <taxon>Eukaryota</taxon>
        <taxon>Viridiplantae</taxon>
        <taxon>Streptophyta</taxon>
        <taxon>Embryophyta</taxon>
        <taxon>Tracheophyta</taxon>
        <taxon>Spermatophyta</taxon>
        <taxon>Magnoliopsida</taxon>
        <taxon>Liliopsida</taxon>
        <taxon>Poales</taxon>
        <taxon>Poaceae</taxon>
        <taxon>BOP clade</taxon>
        <taxon>Oryzoideae</taxon>
        <taxon>Oryzeae</taxon>
        <taxon>Oryzinae</taxon>
        <taxon>Oryza</taxon>
        <taxon>Oryza meyeriana</taxon>
    </lineage>
</organism>
<sequence>MGSVLASLVLAYDDAQEFVTELERQAEREINLSRPSALLHWDGEEPLPPLDERRRIVQRWIDYEKRKGPCLYDYLQGESDACTARPHVRIALLYYNFHHPGAEFDAVRSLSAEFASFRGEIWSHVNFLARRRDCIDAPVVRFFAELYYYGPQAGNPVVVSCTILREEPLFVRRIETVREPVHLTTEKETDQEPLDQCRSNNHSLELLITKEPTLVRRIETVQDQPIHLTTKRGTDQEPIVQFRSTCAFCTERCEILHPSDNEFVCGKEGHEVEPSSWFYMDERLLDHILVRPRCFLDEAIKFCSFLFIFFFIWIATLARAIKSFLG</sequence>
<feature type="domain" description="DUF3615" evidence="2">
    <location>
        <begin position="89"/>
        <end position="168"/>
    </location>
</feature>
<dbReference type="InterPro" id="IPR022059">
    <property type="entry name" value="DUF3615"/>
</dbReference>
<gene>
    <name evidence="3" type="ORF">E2562_006228</name>
</gene>
<protein>
    <recommendedName>
        <fullName evidence="2">DUF3615 domain-containing protein</fullName>
    </recommendedName>
</protein>
<keyword evidence="1" id="KW-0812">Transmembrane</keyword>
<accession>A0A6G1CQ32</accession>
<dbReference type="OrthoDB" id="681435at2759"/>
<keyword evidence="1" id="KW-0472">Membrane</keyword>
<proteinExistence type="predicted"/>
<name>A0A6G1CQ32_9ORYZ</name>
<keyword evidence="1" id="KW-1133">Transmembrane helix</keyword>
<dbReference type="Pfam" id="PF12274">
    <property type="entry name" value="DUF3615"/>
    <property type="match status" value="1"/>
</dbReference>
<evidence type="ECO:0000313" key="4">
    <source>
        <dbReference type="Proteomes" id="UP000479710"/>
    </source>
</evidence>
<dbReference type="PANTHER" id="PTHR34710">
    <property type="entry name" value="OS03G0834100 PROTEIN"/>
    <property type="match status" value="1"/>
</dbReference>
<evidence type="ECO:0000256" key="1">
    <source>
        <dbReference type="SAM" id="Phobius"/>
    </source>
</evidence>
<dbReference type="Proteomes" id="UP000479710">
    <property type="component" value="Unassembled WGS sequence"/>
</dbReference>
<comment type="caution">
    <text evidence="3">The sequence shown here is derived from an EMBL/GenBank/DDBJ whole genome shotgun (WGS) entry which is preliminary data.</text>
</comment>
<dbReference type="PANTHER" id="PTHR34710:SF10">
    <property type="entry name" value="EXPRESSED PROTEIN"/>
    <property type="match status" value="1"/>
</dbReference>
<evidence type="ECO:0000259" key="2">
    <source>
        <dbReference type="Pfam" id="PF12274"/>
    </source>
</evidence>
<feature type="transmembrane region" description="Helical" evidence="1">
    <location>
        <begin position="299"/>
        <end position="321"/>
    </location>
</feature>
<keyword evidence="4" id="KW-1185">Reference proteome</keyword>
<evidence type="ECO:0000313" key="3">
    <source>
        <dbReference type="EMBL" id="KAF0901763.1"/>
    </source>
</evidence>
<dbReference type="EMBL" id="SPHZ02000008">
    <property type="protein sequence ID" value="KAF0901763.1"/>
    <property type="molecule type" value="Genomic_DNA"/>
</dbReference>
<reference evidence="3 4" key="1">
    <citation type="submission" date="2019-11" db="EMBL/GenBank/DDBJ databases">
        <title>Whole genome sequence of Oryza granulata.</title>
        <authorList>
            <person name="Li W."/>
        </authorList>
    </citation>
    <scope>NUCLEOTIDE SEQUENCE [LARGE SCALE GENOMIC DNA]</scope>
    <source>
        <strain evidence="4">cv. Menghai</strain>
        <tissue evidence="3">Leaf</tissue>
    </source>
</reference>